<dbReference type="InterPro" id="IPR043519">
    <property type="entry name" value="NT_sf"/>
</dbReference>
<proteinExistence type="predicted"/>
<sequence length="209" mass="24437">MKVAIKIFAPEDEDLENIREALQLDAAQRFSRGVELHRELLFFRQNMRLTEDFHLRLISIFNQYKLDYLVVGGHAVNIHGYLRASDDFDIWLHNTTANLARFRLVLKQIGLDKEQIYELVHTLARPNDRSVYRFNIEGYNIDFMLALAGVDDFETTLKNALIVTLAEQQIPFISLEDLIRAKKASNRLKDQLDVEMLLKIQELKENKSF</sequence>
<dbReference type="EMBL" id="JAMZEL010000001">
    <property type="protein sequence ID" value="MCP1381585.1"/>
    <property type="molecule type" value="Genomic_DNA"/>
</dbReference>
<comment type="caution">
    <text evidence="1">The sequence shown here is derived from an EMBL/GenBank/DDBJ whole genome shotgun (WGS) entry which is preliminary data.</text>
</comment>
<evidence type="ECO:0000313" key="2">
    <source>
        <dbReference type="Proteomes" id="UP001204772"/>
    </source>
</evidence>
<dbReference type="Gene3D" id="3.30.460.40">
    <property type="match status" value="1"/>
</dbReference>
<reference evidence="1 2" key="1">
    <citation type="submission" date="2022-06" db="EMBL/GenBank/DDBJ databases">
        <title>Runella sp. S5 genome sequencing.</title>
        <authorList>
            <person name="Park S."/>
        </authorList>
    </citation>
    <scope>NUCLEOTIDE SEQUENCE [LARGE SCALE GENOMIC DNA]</scope>
    <source>
        <strain evidence="1 2">S5</strain>
    </source>
</reference>
<gene>
    <name evidence="1" type="ORF">NCI00_04080</name>
</gene>
<protein>
    <recommendedName>
        <fullName evidence="3">Nucleotidyl transferase AbiEii toxin, Type IV TA system</fullName>
    </recommendedName>
</protein>
<name>A0ABT1FII9_9BACT</name>
<dbReference type="Proteomes" id="UP001204772">
    <property type="component" value="Unassembled WGS sequence"/>
</dbReference>
<evidence type="ECO:0000313" key="1">
    <source>
        <dbReference type="EMBL" id="MCP1381585.1"/>
    </source>
</evidence>
<keyword evidence="2" id="KW-1185">Reference proteome</keyword>
<dbReference type="RefSeq" id="WP_253525286.1">
    <property type="nucleotide sequence ID" value="NZ_JAMZEL010000001.1"/>
</dbReference>
<accession>A0ABT1FII9</accession>
<organism evidence="1 2">
    <name type="scientific">Runella salmonicolor</name>
    <dbReference type="NCBI Taxonomy" id="2950278"/>
    <lineage>
        <taxon>Bacteria</taxon>
        <taxon>Pseudomonadati</taxon>
        <taxon>Bacteroidota</taxon>
        <taxon>Cytophagia</taxon>
        <taxon>Cytophagales</taxon>
        <taxon>Spirosomataceae</taxon>
        <taxon>Runella</taxon>
    </lineage>
</organism>
<evidence type="ECO:0008006" key="3">
    <source>
        <dbReference type="Google" id="ProtNLM"/>
    </source>
</evidence>
<dbReference type="SUPFAM" id="SSF81301">
    <property type="entry name" value="Nucleotidyltransferase"/>
    <property type="match status" value="1"/>
</dbReference>